<dbReference type="AlphaFoldDB" id="A0AAW3ZGW4"/>
<feature type="transmembrane region" description="Helical" evidence="17">
    <location>
        <begin position="28"/>
        <end position="50"/>
    </location>
</feature>
<dbReference type="NCBIfam" id="TIGR02968">
    <property type="entry name" value="succ_dehyd_anc"/>
    <property type="match status" value="1"/>
</dbReference>
<reference evidence="18 19" key="1">
    <citation type="submission" date="2020-09" db="EMBL/GenBank/DDBJ databases">
        <title>Pseudoxanthomonas sp. CAU 1598 isolated from sand of Yaerae Beach.</title>
        <authorList>
            <person name="Kim W."/>
        </authorList>
    </citation>
    <scope>NUCLEOTIDE SEQUENCE [LARGE SCALE GENOMIC DNA]</scope>
    <source>
        <strain evidence="18 19">CAU 1598</strain>
    </source>
</reference>
<dbReference type="GO" id="GO:0017004">
    <property type="term" value="P:cytochrome complex assembly"/>
    <property type="evidence" value="ECO:0007669"/>
    <property type="project" value="TreeGrafter"/>
</dbReference>
<evidence type="ECO:0000313" key="18">
    <source>
        <dbReference type="EMBL" id="MBD8525268.1"/>
    </source>
</evidence>
<evidence type="ECO:0000256" key="9">
    <source>
        <dbReference type="ARBA" id="ARBA00022532"/>
    </source>
</evidence>
<dbReference type="GO" id="GO:0046872">
    <property type="term" value="F:metal ion binding"/>
    <property type="evidence" value="ECO:0007669"/>
    <property type="project" value="UniProtKB-KW"/>
</dbReference>
<name>A0AAW3ZGW4_9GAMM</name>
<dbReference type="PANTHER" id="PTHR38689:SF1">
    <property type="entry name" value="SUCCINATE DEHYDROGENASE HYDROPHOBIC MEMBRANE ANCHOR SUBUNIT"/>
    <property type="match status" value="1"/>
</dbReference>
<dbReference type="GO" id="GO:0009055">
    <property type="term" value="F:electron transfer activity"/>
    <property type="evidence" value="ECO:0007669"/>
    <property type="project" value="TreeGrafter"/>
</dbReference>
<evidence type="ECO:0000256" key="1">
    <source>
        <dbReference type="ARBA" id="ARBA00001971"/>
    </source>
</evidence>
<keyword evidence="8" id="KW-0997">Cell inner membrane</keyword>
<feature type="transmembrane region" description="Helical" evidence="17">
    <location>
        <begin position="99"/>
        <end position="124"/>
    </location>
</feature>
<dbReference type="PANTHER" id="PTHR38689">
    <property type="entry name" value="SUCCINATE DEHYDROGENASE HYDROPHOBIC MEMBRANE ANCHOR SUBUNIT"/>
    <property type="match status" value="1"/>
</dbReference>
<accession>A0AAW3ZGW4</accession>
<comment type="function">
    <text evidence="2">Membrane-anchoring subunit of succinate dehydrogenase (SDH).</text>
</comment>
<evidence type="ECO:0000256" key="2">
    <source>
        <dbReference type="ARBA" id="ARBA00004050"/>
    </source>
</evidence>
<evidence type="ECO:0000256" key="5">
    <source>
        <dbReference type="ARBA" id="ARBA00019425"/>
    </source>
</evidence>
<evidence type="ECO:0000256" key="16">
    <source>
        <dbReference type="ARBA" id="ARBA00023136"/>
    </source>
</evidence>
<dbReference type="Gene3D" id="1.20.1300.10">
    <property type="entry name" value="Fumarate reductase/succinate dehydrogenase, transmembrane subunit"/>
    <property type="match status" value="1"/>
</dbReference>
<evidence type="ECO:0000256" key="3">
    <source>
        <dbReference type="ARBA" id="ARBA00004429"/>
    </source>
</evidence>
<evidence type="ECO:0000256" key="8">
    <source>
        <dbReference type="ARBA" id="ARBA00022519"/>
    </source>
</evidence>
<dbReference type="SUPFAM" id="SSF81343">
    <property type="entry name" value="Fumarate reductase respiratory complex transmembrane subunits"/>
    <property type="match status" value="1"/>
</dbReference>
<dbReference type="InterPro" id="IPR000701">
    <property type="entry name" value="SuccDH_FuR_B_TM-su"/>
</dbReference>
<protein>
    <recommendedName>
        <fullName evidence="5">Succinate dehydrogenase hydrophobic membrane anchor subunit</fullName>
    </recommendedName>
</protein>
<keyword evidence="16 17" id="KW-0472">Membrane</keyword>
<evidence type="ECO:0000256" key="4">
    <source>
        <dbReference type="ARBA" id="ARBA00005163"/>
    </source>
</evidence>
<keyword evidence="15" id="KW-0408">Iron</keyword>
<evidence type="ECO:0000256" key="7">
    <source>
        <dbReference type="ARBA" id="ARBA00022475"/>
    </source>
</evidence>
<keyword evidence="7" id="KW-1003">Cell membrane</keyword>
<evidence type="ECO:0000256" key="17">
    <source>
        <dbReference type="SAM" id="Phobius"/>
    </source>
</evidence>
<evidence type="ECO:0000256" key="11">
    <source>
        <dbReference type="ARBA" id="ARBA00022692"/>
    </source>
</evidence>
<dbReference type="Pfam" id="PF01127">
    <property type="entry name" value="Sdh_cyt"/>
    <property type="match status" value="1"/>
</dbReference>
<comment type="caution">
    <text evidence="18">The sequence shown here is derived from an EMBL/GenBank/DDBJ whole genome shotgun (WGS) entry which is preliminary data.</text>
</comment>
<dbReference type="InterPro" id="IPR014312">
    <property type="entry name" value="Succ_DH_anchor"/>
</dbReference>
<keyword evidence="10" id="KW-0349">Heme</keyword>
<evidence type="ECO:0000256" key="14">
    <source>
        <dbReference type="ARBA" id="ARBA00022989"/>
    </source>
</evidence>
<sequence>MSLRHPIARARGLGSAKEGTHHWWLQRLTAIALALLSPWFVITAVCLLSADYATVRSTLAQPLNATLMLTFVLSLFWHAKLGLQVVVEDYIHTRWLEVTLQVTIMFACALASLASLIAVARIAIAS</sequence>
<dbReference type="EMBL" id="JACYTR010000008">
    <property type="protein sequence ID" value="MBD8525268.1"/>
    <property type="molecule type" value="Genomic_DNA"/>
</dbReference>
<keyword evidence="11 17" id="KW-0812">Transmembrane</keyword>
<evidence type="ECO:0000256" key="6">
    <source>
        <dbReference type="ARBA" id="ARBA00022448"/>
    </source>
</evidence>
<keyword evidence="9" id="KW-0816">Tricarboxylic acid cycle</keyword>
<keyword evidence="14 17" id="KW-1133">Transmembrane helix</keyword>
<keyword evidence="19" id="KW-1185">Reference proteome</keyword>
<dbReference type="InterPro" id="IPR034804">
    <property type="entry name" value="SQR/QFR_C/D"/>
</dbReference>
<evidence type="ECO:0000313" key="19">
    <source>
        <dbReference type="Proteomes" id="UP000613768"/>
    </source>
</evidence>
<gene>
    <name evidence="18" type="primary">sdhD</name>
    <name evidence="18" type="ORF">IFO71_05875</name>
</gene>
<dbReference type="RefSeq" id="WP_192028619.1">
    <property type="nucleotide sequence ID" value="NZ_JACYTR010000008.1"/>
</dbReference>
<proteinExistence type="predicted"/>
<keyword evidence="13" id="KW-0249">Electron transport</keyword>
<comment type="pathway">
    <text evidence="4">Carbohydrate metabolism; tricarboxylic acid cycle.</text>
</comment>
<evidence type="ECO:0000256" key="10">
    <source>
        <dbReference type="ARBA" id="ARBA00022617"/>
    </source>
</evidence>
<feature type="transmembrane region" description="Helical" evidence="17">
    <location>
        <begin position="62"/>
        <end position="79"/>
    </location>
</feature>
<evidence type="ECO:0000256" key="12">
    <source>
        <dbReference type="ARBA" id="ARBA00022723"/>
    </source>
</evidence>
<keyword evidence="6" id="KW-0813">Transport</keyword>
<dbReference type="GO" id="GO:0005886">
    <property type="term" value="C:plasma membrane"/>
    <property type="evidence" value="ECO:0007669"/>
    <property type="project" value="UniProtKB-SubCell"/>
</dbReference>
<dbReference type="GO" id="GO:0006099">
    <property type="term" value="P:tricarboxylic acid cycle"/>
    <property type="evidence" value="ECO:0007669"/>
    <property type="project" value="UniProtKB-KW"/>
</dbReference>
<dbReference type="Proteomes" id="UP000613768">
    <property type="component" value="Unassembled WGS sequence"/>
</dbReference>
<comment type="cofactor">
    <cofactor evidence="1">
        <name>heme</name>
        <dbReference type="ChEBI" id="CHEBI:30413"/>
    </cofactor>
</comment>
<organism evidence="18 19">
    <name type="scientific">Pseudomarimonas arenosa</name>
    <dbReference type="NCBI Taxonomy" id="2774145"/>
    <lineage>
        <taxon>Bacteria</taxon>
        <taxon>Pseudomonadati</taxon>
        <taxon>Pseudomonadota</taxon>
        <taxon>Gammaproteobacteria</taxon>
        <taxon>Lysobacterales</taxon>
        <taxon>Lysobacteraceae</taxon>
        <taxon>Pseudomarimonas</taxon>
    </lineage>
</organism>
<keyword evidence="12" id="KW-0479">Metal-binding</keyword>
<evidence type="ECO:0000256" key="13">
    <source>
        <dbReference type="ARBA" id="ARBA00022982"/>
    </source>
</evidence>
<dbReference type="CDD" id="cd03495">
    <property type="entry name" value="SQR_TypeC_SdhD_like"/>
    <property type="match status" value="1"/>
</dbReference>
<dbReference type="GO" id="GO:0020037">
    <property type="term" value="F:heme binding"/>
    <property type="evidence" value="ECO:0007669"/>
    <property type="project" value="InterPro"/>
</dbReference>
<comment type="subcellular location">
    <subcellularLocation>
        <location evidence="3">Cell inner membrane</location>
        <topology evidence="3">Multi-pass membrane protein</topology>
    </subcellularLocation>
</comment>
<evidence type="ECO:0000256" key="15">
    <source>
        <dbReference type="ARBA" id="ARBA00023004"/>
    </source>
</evidence>